<dbReference type="PRINTS" id="PR00080">
    <property type="entry name" value="SDRFAMILY"/>
</dbReference>
<evidence type="ECO:0000256" key="1">
    <source>
        <dbReference type="ARBA" id="ARBA00006484"/>
    </source>
</evidence>
<sequence length="245" mass="25430">MSKELDRQVAVVTGGAQGIGLAIRTALEEAGARVAVFDVDTGPAPDDALLKVDVTDEAQVRSGVAEVIDRYGRLDVLVNNAAITARLAHLFGQPALDVSVEDWRQVLDVNLTGAFVCAQAAARRMESGGRIVNVASVQGLVATGGAIHYSVSKAGLIMLTRSLAGELAQRGIRVNAVAPGPIALARTAPNTAPVDTLSGEWGQPEDVAAAVTFLVSRAAVFVNGHVLSVDGGVSVRYRNQVGRES</sequence>
<dbReference type="SUPFAM" id="SSF51735">
    <property type="entry name" value="NAD(P)-binding Rossmann-fold domains"/>
    <property type="match status" value="1"/>
</dbReference>
<keyword evidence="2 3" id="KW-0560">Oxidoreductase</keyword>
<proteinExistence type="inferred from homology"/>
<dbReference type="RefSeq" id="WP_205118530.1">
    <property type="nucleotide sequence ID" value="NZ_JAFBCM010000001.1"/>
</dbReference>
<gene>
    <name evidence="3" type="ORF">ACFOUW_22645</name>
</gene>
<dbReference type="Pfam" id="PF13561">
    <property type="entry name" value="adh_short_C2"/>
    <property type="match status" value="1"/>
</dbReference>
<evidence type="ECO:0000313" key="3">
    <source>
        <dbReference type="EMBL" id="MFC3763654.1"/>
    </source>
</evidence>
<dbReference type="PANTHER" id="PTHR42760:SF133">
    <property type="entry name" value="3-OXOACYL-[ACYL-CARRIER-PROTEIN] REDUCTASE"/>
    <property type="match status" value="1"/>
</dbReference>
<dbReference type="InterPro" id="IPR002347">
    <property type="entry name" value="SDR_fam"/>
</dbReference>
<reference evidence="4" key="1">
    <citation type="journal article" date="2019" name="Int. J. Syst. Evol. Microbiol.">
        <title>The Global Catalogue of Microorganisms (GCM) 10K type strain sequencing project: providing services to taxonomists for standard genome sequencing and annotation.</title>
        <authorList>
            <consortium name="The Broad Institute Genomics Platform"/>
            <consortium name="The Broad Institute Genome Sequencing Center for Infectious Disease"/>
            <person name="Wu L."/>
            <person name="Ma J."/>
        </authorList>
    </citation>
    <scope>NUCLEOTIDE SEQUENCE [LARGE SCALE GENOMIC DNA]</scope>
    <source>
        <strain evidence="4">CGMCC 4.7241</strain>
    </source>
</reference>
<dbReference type="InterPro" id="IPR020904">
    <property type="entry name" value="Sc_DH/Rdtase_CS"/>
</dbReference>
<evidence type="ECO:0000313" key="4">
    <source>
        <dbReference type="Proteomes" id="UP001595699"/>
    </source>
</evidence>
<dbReference type="Proteomes" id="UP001595699">
    <property type="component" value="Unassembled WGS sequence"/>
</dbReference>
<dbReference type="Gene3D" id="3.40.50.720">
    <property type="entry name" value="NAD(P)-binding Rossmann-like Domain"/>
    <property type="match status" value="1"/>
</dbReference>
<organism evidence="3 4">
    <name type="scientific">Tenggerimyces flavus</name>
    <dbReference type="NCBI Taxonomy" id="1708749"/>
    <lineage>
        <taxon>Bacteria</taxon>
        <taxon>Bacillati</taxon>
        <taxon>Actinomycetota</taxon>
        <taxon>Actinomycetes</taxon>
        <taxon>Propionibacteriales</taxon>
        <taxon>Nocardioidaceae</taxon>
        <taxon>Tenggerimyces</taxon>
    </lineage>
</organism>
<comment type="caution">
    <text evidence="3">The sequence shown here is derived from an EMBL/GenBank/DDBJ whole genome shotgun (WGS) entry which is preliminary data.</text>
</comment>
<evidence type="ECO:0000256" key="2">
    <source>
        <dbReference type="ARBA" id="ARBA00023002"/>
    </source>
</evidence>
<protein>
    <submittedName>
        <fullName evidence="3">SDR family NAD(P)-dependent oxidoreductase</fullName>
        <ecNumber evidence="3">1.1.1.-</ecNumber>
    </submittedName>
</protein>
<keyword evidence="4" id="KW-1185">Reference proteome</keyword>
<dbReference type="EMBL" id="JBHRZH010000020">
    <property type="protein sequence ID" value="MFC3763654.1"/>
    <property type="molecule type" value="Genomic_DNA"/>
</dbReference>
<dbReference type="InterPro" id="IPR036291">
    <property type="entry name" value="NAD(P)-bd_dom_sf"/>
</dbReference>
<dbReference type="EC" id="1.1.1.-" evidence="3"/>
<dbReference type="PROSITE" id="PS00061">
    <property type="entry name" value="ADH_SHORT"/>
    <property type="match status" value="1"/>
</dbReference>
<accession>A0ABV7YFS6</accession>
<comment type="similarity">
    <text evidence="1">Belongs to the short-chain dehydrogenases/reductases (SDR) family.</text>
</comment>
<name>A0ABV7YFS6_9ACTN</name>
<dbReference type="PRINTS" id="PR00081">
    <property type="entry name" value="GDHRDH"/>
</dbReference>
<dbReference type="PANTHER" id="PTHR42760">
    <property type="entry name" value="SHORT-CHAIN DEHYDROGENASES/REDUCTASES FAMILY MEMBER"/>
    <property type="match status" value="1"/>
</dbReference>
<dbReference type="GO" id="GO:0016491">
    <property type="term" value="F:oxidoreductase activity"/>
    <property type="evidence" value="ECO:0007669"/>
    <property type="project" value="UniProtKB-KW"/>
</dbReference>